<evidence type="ECO:0000313" key="1">
    <source>
        <dbReference type="EMBL" id="CUH35579.1"/>
    </source>
</evidence>
<organism evidence="1 2">
    <name type="scientific">Jannaschia seosinensis</name>
    <dbReference type="NCBI Taxonomy" id="313367"/>
    <lineage>
        <taxon>Bacteria</taxon>
        <taxon>Pseudomonadati</taxon>
        <taxon>Pseudomonadota</taxon>
        <taxon>Alphaproteobacteria</taxon>
        <taxon>Rhodobacterales</taxon>
        <taxon>Roseobacteraceae</taxon>
        <taxon>Jannaschia</taxon>
    </lineage>
</organism>
<gene>
    <name evidence="1" type="ORF">JSE7799_01130</name>
</gene>
<dbReference type="EMBL" id="CYPR01000063">
    <property type="protein sequence ID" value="CUH35579.1"/>
    <property type="molecule type" value="Genomic_DNA"/>
</dbReference>
<keyword evidence="2" id="KW-1185">Reference proteome</keyword>
<name>A0A0M7BAQ9_9RHOB</name>
<dbReference type="RefSeq" id="WP_055662766.1">
    <property type="nucleotide sequence ID" value="NZ_CYPR01000063.1"/>
</dbReference>
<sequence>MSKKPKNKGTGASSVKALLVQYSCPIPYHQVRARFMGNIATPDIAASPMQEIQRIWNNDLPTFESKAEADEFFGVLIQGLWNGLSSHQKRTDPFKLGRIATAPASLEYLNKFSRVRREELEGFVDGLFGDKEELDLPESAHKAVSILGEMRSIFAGTEQLADDQASLDTMTETIRHFQQMTRIAETEINVIIQSCKKARAQALETLPTDRPVTLH</sequence>
<protein>
    <submittedName>
        <fullName evidence="1">Uncharacterized protein</fullName>
    </submittedName>
</protein>
<evidence type="ECO:0000313" key="2">
    <source>
        <dbReference type="Proteomes" id="UP000049455"/>
    </source>
</evidence>
<dbReference type="OrthoDB" id="7763761at2"/>
<dbReference type="AlphaFoldDB" id="A0A0M7BAQ9"/>
<dbReference type="Proteomes" id="UP000049455">
    <property type="component" value="Unassembled WGS sequence"/>
</dbReference>
<accession>A0A0M7BAQ9</accession>
<proteinExistence type="predicted"/>
<reference evidence="1 2" key="1">
    <citation type="submission" date="2015-09" db="EMBL/GenBank/DDBJ databases">
        <authorList>
            <person name="Jackson K.R."/>
            <person name="Lunt B.L."/>
            <person name="Fisher J.N.B."/>
            <person name="Gardner A.V."/>
            <person name="Bailey M.E."/>
            <person name="Deus L.M."/>
            <person name="Earl A.S."/>
            <person name="Gibby P.D."/>
            <person name="Hartmann K.A."/>
            <person name="Liu J.E."/>
            <person name="Manci A.M."/>
            <person name="Nielsen D.A."/>
            <person name="Solomon M.B."/>
            <person name="Breakwell D.P."/>
            <person name="Burnett S.H."/>
            <person name="Grose J.H."/>
        </authorList>
    </citation>
    <scope>NUCLEOTIDE SEQUENCE [LARGE SCALE GENOMIC DNA]</scope>
    <source>
        <strain evidence="1 2">CECT 7799</strain>
    </source>
</reference>